<reference evidence="2" key="1">
    <citation type="submission" date="2022-08" db="EMBL/GenBank/DDBJ databases">
        <title>Nisaea acidiphila sp. nov., isolated from a marine algal debris and emended description of the genus Nisaea Urios et al. 2008.</title>
        <authorList>
            <person name="Kwon K."/>
        </authorList>
    </citation>
    <scope>NUCLEOTIDE SEQUENCE</scope>
    <source>
        <strain evidence="2">MEBiC11861</strain>
    </source>
</reference>
<dbReference type="KEGG" id="naci:NUH88_10490"/>
<evidence type="ECO:0000313" key="2">
    <source>
        <dbReference type="EMBL" id="UUX52110.1"/>
    </source>
</evidence>
<protein>
    <submittedName>
        <fullName evidence="2">Ribbon-helix-helix domain-containing protein</fullName>
    </submittedName>
</protein>
<proteinExistence type="predicted"/>
<dbReference type="RefSeq" id="WP_257771988.1">
    <property type="nucleotide sequence ID" value="NZ_CP102480.1"/>
</dbReference>
<dbReference type="Gene3D" id="1.10.3990.20">
    <property type="entry name" value="protein bp1543"/>
    <property type="match status" value="1"/>
</dbReference>
<dbReference type="AlphaFoldDB" id="A0A9J7AYG3"/>
<accession>A0A9J7AYG3</accession>
<organism evidence="2 3">
    <name type="scientific">Nisaea acidiphila</name>
    <dbReference type="NCBI Taxonomy" id="1862145"/>
    <lineage>
        <taxon>Bacteria</taxon>
        <taxon>Pseudomonadati</taxon>
        <taxon>Pseudomonadota</taxon>
        <taxon>Alphaproteobacteria</taxon>
        <taxon>Rhodospirillales</taxon>
        <taxon>Thalassobaculaceae</taxon>
        <taxon>Nisaea</taxon>
    </lineage>
</organism>
<sequence length="139" mass="15431">MADSFTPSGQGKDIFNTALKTVEDGDNDASRMVRRHFRLENRRTSICLHPEEWDMFDMVAKRLGYDVKALINEIDRTRGESSVPSAMRVFMLGYWRDLARMNAGRAAQASAATREGSSVMTASTPHAIKVAARSGSFTV</sequence>
<dbReference type="Pfam" id="PF13467">
    <property type="entry name" value="RHH_4"/>
    <property type="match status" value="1"/>
</dbReference>
<name>A0A9J7AYG3_9PROT</name>
<dbReference type="EMBL" id="CP102480">
    <property type="protein sequence ID" value="UUX52110.1"/>
    <property type="molecule type" value="Genomic_DNA"/>
</dbReference>
<feature type="domain" description="Ribbon-helix-helix" evidence="1">
    <location>
        <begin position="33"/>
        <end position="94"/>
    </location>
</feature>
<gene>
    <name evidence="2" type="ORF">NUH88_10490</name>
</gene>
<dbReference type="InterPro" id="IPR038268">
    <property type="entry name" value="RHH_sf"/>
</dbReference>
<dbReference type="InterPro" id="IPR027373">
    <property type="entry name" value="RHH_dom"/>
</dbReference>
<evidence type="ECO:0000259" key="1">
    <source>
        <dbReference type="Pfam" id="PF13467"/>
    </source>
</evidence>
<dbReference type="Proteomes" id="UP001060336">
    <property type="component" value="Chromosome"/>
</dbReference>
<evidence type="ECO:0000313" key="3">
    <source>
        <dbReference type="Proteomes" id="UP001060336"/>
    </source>
</evidence>
<keyword evidence="3" id="KW-1185">Reference proteome</keyword>